<dbReference type="Proteomes" id="UP000228920">
    <property type="component" value="Unassembled WGS sequence"/>
</dbReference>
<accession>A0A2M7TJH1</accession>
<reference evidence="3" key="1">
    <citation type="submission" date="2017-09" db="EMBL/GenBank/DDBJ databases">
        <title>Depth-based differentiation of microbial function through sediment-hosted aquifers and enrichment of novel symbionts in the deep terrestrial subsurface.</title>
        <authorList>
            <person name="Probst A.J."/>
            <person name="Ladd B."/>
            <person name="Jarett J.K."/>
            <person name="Geller-Mcgrath D.E."/>
            <person name="Sieber C.M.K."/>
            <person name="Emerson J.B."/>
            <person name="Anantharaman K."/>
            <person name="Thomas B.C."/>
            <person name="Malmstrom R."/>
            <person name="Stieglmeier M."/>
            <person name="Klingl A."/>
            <person name="Woyke T."/>
            <person name="Ryan C.M."/>
            <person name="Banfield J.F."/>
        </authorList>
    </citation>
    <scope>NUCLEOTIDE SEQUENCE [LARGE SCALE GENOMIC DNA]</scope>
</reference>
<evidence type="ECO:0000313" key="3">
    <source>
        <dbReference type="Proteomes" id="UP000228920"/>
    </source>
</evidence>
<feature type="compositionally biased region" description="Low complexity" evidence="1">
    <location>
        <begin position="40"/>
        <end position="74"/>
    </location>
</feature>
<feature type="region of interest" description="Disordered" evidence="1">
    <location>
        <begin position="40"/>
        <end position="86"/>
    </location>
</feature>
<dbReference type="AlphaFoldDB" id="A0A2M7TJH1"/>
<protein>
    <submittedName>
        <fullName evidence="2">Uncharacterized protein</fullName>
    </submittedName>
</protein>
<proteinExistence type="predicted"/>
<comment type="caution">
    <text evidence="2">The sequence shown here is derived from an EMBL/GenBank/DDBJ whole genome shotgun (WGS) entry which is preliminary data.</text>
</comment>
<sequence length="130" mass="13416">MRLIFFALVAILIMIGGGAYYMSLQDDNGEVAITPTESVMPTVVSTPTSSSGGSTIDPTPTPTPTSTDGQTQGSAPTDVGSLHTAPELGTILKNPTYATLRLENYGEFTSTPSGGGPDFLVAQSNGVELF</sequence>
<evidence type="ECO:0000313" key="2">
    <source>
        <dbReference type="EMBL" id="PIZ46709.1"/>
    </source>
</evidence>
<gene>
    <name evidence="2" type="ORF">COY32_02955</name>
</gene>
<feature type="non-terminal residue" evidence="2">
    <location>
        <position position="130"/>
    </location>
</feature>
<evidence type="ECO:0000256" key="1">
    <source>
        <dbReference type="SAM" id="MobiDB-lite"/>
    </source>
</evidence>
<organism evidence="2 3">
    <name type="scientific">candidate division WWE3 bacterium CG_4_10_14_0_2_um_filter_41_14</name>
    <dbReference type="NCBI Taxonomy" id="1975072"/>
    <lineage>
        <taxon>Bacteria</taxon>
        <taxon>Katanobacteria</taxon>
    </lineage>
</organism>
<name>A0A2M7TJH1_UNCKA</name>
<dbReference type="EMBL" id="PFNL01000085">
    <property type="protein sequence ID" value="PIZ46709.1"/>
    <property type="molecule type" value="Genomic_DNA"/>
</dbReference>